<organism evidence="1 3">
    <name type="scientific">Rhizophagus clarus</name>
    <dbReference type="NCBI Taxonomy" id="94130"/>
    <lineage>
        <taxon>Eukaryota</taxon>
        <taxon>Fungi</taxon>
        <taxon>Fungi incertae sedis</taxon>
        <taxon>Mucoromycota</taxon>
        <taxon>Glomeromycotina</taxon>
        <taxon>Glomeromycetes</taxon>
        <taxon>Glomerales</taxon>
        <taxon>Glomeraceae</taxon>
        <taxon>Rhizophagus</taxon>
    </lineage>
</organism>
<evidence type="ECO:0000313" key="1">
    <source>
        <dbReference type="EMBL" id="GBB88136.1"/>
    </source>
</evidence>
<comment type="caution">
    <text evidence="1">The sequence shown here is derived from an EMBL/GenBank/DDBJ whole genome shotgun (WGS) entry which is preliminary data.</text>
</comment>
<evidence type="ECO:0000313" key="2">
    <source>
        <dbReference type="EMBL" id="GET03481.1"/>
    </source>
</evidence>
<dbReference type="Proteomes" id="UP000615446">
    <property type="component" value="Unassembled WGS sequence"/>
</dbReference>
<dbReference type="EMBL" id="BEXD01000521">
    <property type="protein sequence ID" value="GBB88136.1"/>
    <property type="molecule type" value="Genomic_DNA"/>
</dbReference>
<dbReference type="STRING" id="94130.A0A2Z6R5S4"/>
<sequence length="543" mass="64737">MACSKLFSGDLPELINEVIQYSRYDFKTLHSYILVNRLWCRLAIPLLWENPFKKVFNNHHFIENYLRNLNEYDKTKLNEYVTICDDTIPLFNYPSFIRCLNTTTVLFSVKRWIASIETSTTKEQHSSYFIRNTDLSVQIFSFTKLIYMLLFQIFIENNINLHIFEVVIYRGDIVYFNDAFELILQNPNFIYKIKVLKLYVNENTESLTRFFNFLHFNCNSISSLYFYFTYYPTIEKSLSQIIGSQENLRKISFTHSNHSLYQPLLSLKNPSCSNTLDTIIFYNIDFKNMNILGEVFNQLNVLESVHIIYCYSLDSKFIQQINNITKSFKLKSLFLSQISYIESLKFLIQKSGYYLENFGITNKMSKQILPLIINYCSKLKYLGSIHLDKQSIYLLFDLIRNFAQSLNYLIIDIFNNKSHFCSIALCNLGQILPSKLEYLDLRLRANTSDFEIFFKNSQNIFIKKLLIKNVKHEESENIYPFIEEHIIKKKRVKYLAVLEYFRENIEELFSLKDRVKEFQLHNIQILNYNDLLIDPYYFIEENC</sequence>
<accession>A0A2Z6R5S4</accession>
<evidence type="ECO:0008006" key="4">
    <source>
        <dbReference type="Google" id="ProtNLM"/>
    </source>
</evidence>
<keyword evidence="3" id="KW-1185">Reference proteome</keyword>
<gene>
    <name evidence="2" type="ORF">RCL2_002982200</name>
    <name evidence="1" type="ORF">RclHR1_14670001</name>
</gene>
<dbReference type="OrthoDB" id="1751604at2759"/>
<reference evidence="1 3" key="1">
    <citation type="submission" date="2017-11" db="EMBL/GenBank/DDBJ databases">
        <title>The genome of Rhizophagus clarus HR1 reveals common genetic basis of auxotrophy among arbuscular mycorrhizal fungi.</title>
        <authorList>
            <person name="Kobayashi Y."/>
        </authorList>
    </citation>
    <scope>NUCLEOTIDE SEQUENCE [LARGE SCALE GENOMIC DNA]</scope>
    <source>
        <strain evidence="1 3">HR1</strain>
    </source>
</reference>
<dbReference type="AlphaFoldDB" id="A0A2Z6R5S4"/>
<proteinExistence type="predicted"/>
<dbReference type="Proteomes" id="UP000247702">
    <property type="component" value="Unassembled WGS sequence"/>
</dbReference>
<reference evidence="2" key="2">
    <citation type="submission" date="2019-10" db="EMBL/GenBank/DDBJ databases">
        <title>Conservation and host-specific expression of non-tandemly repeated heterogenous ribosome RNA gene in arbuscular mycorrhizal fungi.</title>
        <authorList>
            <person name="Maeda T."/>
            <person name="Kobayashi Y."/>
            <person name="Nakagawa T."/>
            <person name="Ezawa T."/>
            <person name="Yamaguchi K."/>
            <person name="Bino T."/>
            <person name="Nishimoto Y."/>
            <person name="Shigenobu S."/>
            <person name="Kawaguchi M."/>
        </authorList>
    </citation>
    <scope>NUCLEOTIDE SEQUENCE</scope>
    <source>
        <strain evidence="2">HR1</strain>
    </source>
</reference>
<name>A0A2Z6R5S4_9GLOM</name>
<dbReference type="EMBL" id="BLAL01000324">
    <property type="protein sequence ID" value="GET03481.1"/>
    <property type="molecule type" value="Genomic_DNA"/>
</dbReference>
<evidence type="ECO:0000313" key="3">
    <source>
        <dbReference type="Proteomes" id="UP000247702"/>
    </source>
</evidence>
<protein>
    <recommendedName>
        <fullName evidence="4">F-box domain-containing protein</fullName>
    </recommendedName>
</protein>